<dbReference type="Proteomes" id="UP000002051">
    <property type="component" value="Chromosome 6"/>
</dbReference>
<reference evidence="2" key="3">
    <citation type="submission" date="2015-04" db="UniProtKB">
        <authorList>
            <consortium name="EnsemblPlants"/>
        </authorList>
    </citation>
    <scope>IDENTIFICATION</scope>
    <source>
        <strain evidence="2">cv. Jemalong A17</strain>
    </source>
</reference>
<name>A0A072UL18_MEDTR</name>
<proteinExistence type="predicted"/>
<evidence type="ECO:0000313" key="3">
    <source>
        <dbReference type="Proteomes" id="UP000002051"/>
    </source>
</evidence>
<protein>
    <submittedName>
        <fullName evidence="1 2">Uncharacterized protein</fullName>
    </submittedName>
</protein>
<accession>A0A072UL18</accession>
<evidence type="ECO:0000313" key="2">
    <source>
        <dbReference type="EnsemblPlants" id="KEH26540"/>
    </source>
</evidence>
<evidence type="ECO:0000313" key="1">
    <source>
        <dbReference type="EMBL" id="KEH26540.1"/>
    </source>
</evidence>
<reference evidence="1 3" key="2">
    <citation type="journal article" date="2014" name="BMC Genomics">
        <title>An improved genome release (version Mt4.0) for the model legume Medicago truncatula.</title>
        <authorList>
            <person name="Tang H."/>
            <person name="Krishnakumar V."/>
            <person name="Bidwell S."/>
            <person name="Rosen B."/>
            <person name="Chan A."/>
            <person name="Zhou S."/>
            <person name="Gentzbittel L."/>
            <person name="Childs K.L."/>
            <person name="Yandell M."/>
            <person name="Gundlach H."/>
            <person name="Mayer K.F."/>
            <person name="Schwartz D.C."/>
            <person name="Town C.D."/>
        </authorList>
    </citation>
    <scope>GENOME REANNOTATION</scope>
    <source>
        <strain evidence="1">A17</strain>
        <strain evidence="2 3">cv. Jemalong A17</strain>
    </source>
</reference>
<dbReference type="HOGENOM" id="CLU_1818727_0_0_1"/>
<reference evidence="1 3" key="1">
    <citation type="journal article" date="2011" name="Nature">
        <title>The Medicago genome provides insight into the evolution of rhizobial symbioses.</title>
        <authorList>
            <person name="Young N.D."/>
            <person name="Debelle F."/>
            <person name="Oldroyd G.E."/>
            <person name="Geurts R."/>
            <person name="Cannon S.B."/>
            <person name="Udvardi M.K."/>
            <person name="Benedito V.A."/>
            <person name="Mayer K.F."/>
            <person name="Gouzy J."/>
            <person name="Schoof H."/>
            <person name="Van de Peer Y."/>
            <person name="Proost S."/>
            <person name="Cook D.R."/>
            <person name="Meyers B.C."/>
            <person name="Spannagl M."/>
            <person name="Cheung F."/>
            <person name="De Mita S."/>
            <person name="Krishnakumar V."/>
            <person name="Gundlach H."/>
            <person name="Zhou S."/>
            <person name="Mudge J."/>
            <person name="Bharti A.K."/>
            <person name="Murray J.D."/>
            <person name="Naoumkina M.A."/>
            <person name="Rosen B."/>
            <person name="Silverstein K.A."/>
            <person name="Tang H."/>
            <person name="Rombauts S."/>
            <person name="Zhao P.X."/>
            <person name="Zhou P."/>
            <person name="Barbe V."/>
            <person name="Bardou P."/>
            <person name="Bechner M."/>
            <person name="Bellec A."/>
            <person name="Berger A."/>
            <person name="Berges H."/>
            <person name="Bidwell S."/>
            <person name="Bisseling T."/>
            <person name="Choisne N."/>
            <person name="Couloux A."/>
            <person name="Denny R."/>
            <person name="Deshpande S."/>
            <person name="Dai X."/>
            <person name="Doyle J.J."/>
            <person name="Dudez A.M."/>
            <person name="Farmer A.D."/>
            <person name="Fouteau S."/>
            <person name="Franken C."/>
            <person name="Gibelin C."/>
            <person name="Gish J."/>
            <person name="Goldstein S."/>
            <person name="Gonzalez A.J."/>
            <person name="Green P.J."/>
            <person name="Hallab A."/>
            <person name="Hartog M."/>
            <person name="Hua A."/>
            <person name="Humphray S.J."/>
            <person name="Jeong D.H."/>
            <person name="Jing Y."/>
            <person name="Jocker A."/>
            <person name="Kenton S.M."/>
            <person name="Kim D.J."/>
            <person name="Klee K."/>
            <person name="Lai H."/>
            <person name="Lang C."/>
            <person name="Lin S."/>
            <person name="Macmil S.L."/>
            <person name="Magdelenat G."/>
            <person name="Matthews L."/>
            <person name="McCorrison J."/>
            <person name="Monaghan E.L."/>
            <person name="Mun J.H."/>
            <person name="Najar F.Z."/>
            <person name="Nicholson C."/>
            <person name="Noirot C."/>
            <person name="O'Bleness M."/>
            <person name="Paule C.R."/>
            <person name="Poulain J."/>
            <person name="Prion F."/>
            <person name="Qin B."/>
            <person name="Qu C."/>
            <person name="Retzel E.F."/>
            <person name="Riddle C."/>
            <person name="Sallet E."/>
            <person name="Samain S."/>
            <person name="Samson N."/>
            <person name="Sanders I."/>
            <person name="Saurat O."/>
            <person name="Scarpelli C."/>
            <person name="Schiex T."/>
            <person name="Segurens B."/>
            <person name="Severin A.J."/>
            <person name="Sherrier D.J."/>
            <person name="Shi R."/>
            <person name="Sims S."/>
            <person name="Singer S.R."/>
            <person name="Sinharoy S."/>
            <person name="Sterck L."/>
            <person name="Viollet A."/>
            <person name="Wang B.B."/>
            <person name="Wang K."/>
            <person name="Wang M."/>
            <person name="Wang X."/>
            <person name="Warfsmann J."/>
            <person name="Weissenbach J."/>
            <person name="White D.D."/>
            <person name="White J.D."/>
            <person name="Wiley G.B."/>
            <person name="Wincker P."/>
            <person name="Xing Y."/>
            <person name="Yang L."/>
            <person name="Yao Z."/>
            <person name="Ying F."/>
            <person name="Zhai J."/>
            <person name="Zhou L."/>
            <person name="Zuber A."/>
            <person name="Denarie J."/>
            <person name="Dixon R.A."/>
            <person name="May G.D."/>
            <person name="Schwartz D.C."/>
            <person name="Rogers J."/>
            <person name="Quetier F."/>
            <person name="Town C.D."/>
            <person name="Roe B.A."/>
        </authorList>
    </citation>
    <scope>NUCLEOTIDE SEQUENCE [LARGE SCALE GENOMIC DNA]</scope>
    <source>
        <strain evidence="1">A17</strain>
        <strain evidence="2 3">cv. Jemalong A17</strain>
    </source>
</reference>
<organism evidence="1 3">
    <name type="scientific">Medicago truncatula</name>
    <name type="common">Barrel medic</name>
    <name type="synonym">Medicago tribuloides</name>
    <dbReference type="NCBI Taxonomy" id="3880"/>
    <lineage>
        <taxon>Eukaryota</taxon>
        <taxon>Viridiplantae</taxon>
        <taxon>Streptophyta</taxon>
        <taxon>Embryophyta</taxon>
        <taxon>Tracheophyta</taxon>
        <taxon>Spermatophyta</taxon>
        <taxon>Magnoliopsida</taxon>
        <taxon>eudicotyledons</taxon>
        <taxon>Gunneridae</taxon>
        <taxon>Pentapetalae</taxon>
        <taxon>rosids</taxon>
        <taxon>fabids</taxon>
        <taxon>Fabales</taxon>
        <taxon>Fabaceae</taxon>
        <taxon>Papilionoideae</taxon>
        <taxon>50 kb inversion clade</taxon>
        <taxon>NPAAA clade</taxon>
        <taxon>Hologalegina</taxon>
        <taxon>IRL clade</taxon>
        <taxon>Trifolieae</taxon>
        <taxon>Medicago</taxon>
    </lineage>
</organism>
<dbReference type="EMBL" id="CM001222">
    <property type="protein sequence ID" value="KEH26540.1"/>
    <property type="molecule type" value="Genomic_DNA"/>
</dbReference>
<sequence>MASFDSTKKCTIIGDTEAVFDEDDIPTTFEETEGVDGNEDSYGLITLRTYRGHLCFECLSIVGDCFPAEGTRTIRHGEPDKTRLSMIRQSAFEVMTSSEAKFIRSKFIISCVSPEATVHQKMQPKVSNSCLLDSTSSKKAND</sequence>
<dbReference type="EnsemblPlants" id="KEH26540">
    <property type="protein sequence ID" value="KEH26540"/>
    <property type="gene ID" value="MTR_6g464250"/>
</dbReference>
<keyword evidence="3" id="KW-1185">Reference proteome</keyword>
<gene>
    <name evidence="1" type="ordered locus">MTR_6g464250</name>
</gene>
<dbReference type="AlphaFoldDB" id="A0A072UL18"/>